<gene>
    <name evidence="1" type="ORF">NCCP602_28800</name>
</gene>
<dbReference type="EMBL" id="BAAAAF010000014">
    <property type="protein sequence ID" value="GAA0036919.1"/>
    <property type="molecule type" value="Genomic_DNA"/>
</dbReference>
<dbReference type="RefSeq" id="WP_339393601.1">
    <property type="nucleotide sequence ID" value="NZ_BAAAAF010000014.1"/>
</dbReference>
<reference evidence="1 2" key="1">
    <citation type="submission" date="2024-01" db="EMBL/GenBank/DDBJ databases">
        <title>Characterization of antibiotic resistant novel bacterial strains and their environmental applications.</title>
        <authorList>
            <person name="Manzoor S."/>
            <person name="Abbas S."/>
            <person name="Arshad M."/>
            <person name="Ahmed I."/>
        </authorList>
    </citation>
    <scope>NUCLEOTIDE SEQUENCE [LARGE SCALE GENOMIC DNA]</scope>
    <source>
        <strain evidence="1 2">NCCP-602</strain>
    </source>
</reference>
<organism evidence="1 2">
    <name type="scientific">Brevibacterium metallidurans</name>
    <dbReference type="NCBI Taxonomy" id="1482676"/>
    <lineage>
        <taxon>Bacteria</taxon>
        <taxon>Bacillati</taxon>
        <taxon>Actinomycetota</taxon>
        <taxon>Actinomycetes</taxon>
        <taxon>Micrococcales</taxon>
        <taxon>Brevibacteriaceae</taxon>
        <taxon>Brevibacterium</taxon>
    </lineage>
</organism>
<evidence type="ECO:0000313" key="1">
    <source>
        <dbReference type="EMBL" id="GAA0036919.1"/>
    </source>
</evidence>
<name>A0ABP3CDJ9_9MICO</name>
<dbReference type="Proteomes" id="UP001498238">
    <property type="component" value="Unassembled WGS sequence"/>
</dbReference>
<evidence type="ECO:0000313" key="2">
    <source>
        <dbReference type="Proteomes" id="UP001498238"/>
    </source>
</evidence>
<accession>A0ABP3CDJ9</accession>
<sequence>MTNDREFSDLMIKRAGALGTLITISVGITDADDYGDMVGAVRLVELAAEQARRAIIAEALAAGYQWEDVATALGVTAQDARIKYE</sequence>
<comment type="caution">
    <text evidence="1">The sequence shown here is derived from an EMBL/GenBank/DDBJ whole genome shotgun (WGS) entry which is preliminary data.</text>
</comment>
<keyword evidence="2" id="KW-1185">Reference proteome</keyword>
<protein>
    <submittedName>
        <fullName evidence="1">Uncharacterized protein</fullName>
    </submittedName>
</protein>
<proteinExistence type="predicted"/>